<dbReference type="GO" id="GO:0008033">
    <property type="term" value="P:tRNA processing"/>
    <property type="evidence" value="ECO:0007669"/>
    <property type="project" value="UniProtKB-UniRule"/>
</dbReference>
<dbReference type="CDD" id="cd02440">
    <property type="entry name" value="AdoMet_MTases"/>
    <property type="match status" value="1"/>
</dbReference>
<dbReference type="GO" id="GO:0005737">
    <property type="term" value="C:cytoplasm"/>
    <property type="evidence" value="ECO:0007669"/>
    <property type="project" value="UniProtKB-SubCell"/>
</dbReference>
<keyword evidence="2" id="KW-0963">Cytoplasm</keyword>
<dbReference type="PROSITE" id="PS00092">
    <property type="entry name" value="N6_MTASE"/>
    <property type="match status" value="1"/>
</dbReference>
<organism evidence="15">
    <name type="scientific">Naegleria gruberi</name>
    <name type="common">Amoeba</name>
    <dbReference type="NCBI Taxonomy" id="5762"/>
    <lineage>
        <taxon>Eukaryota</taxon>
        <taxon>Discoba</taxon>
        <taxon>Heterolobosea</taxon>
        <taxon>Tetramitia</taxon>
        <taxon>Eutetramitia</taxon>
        <taxon>Vahlkampfiidae</taxon>
        <taxon>Naegleria</taxon>
    </lineage>
</organism>
<evidence type="ECO:0000256" key="2">
    <source>
        <dbReference type="ARBA" id="ARBA00022490"/>
    </source>
</evidence>
<feature type="region of interest" description="Disordered" evidence="11">
    <location>
        <begin position="436"/>
        <end position="455"/>
    </location>
</feature>
<evidence type="ECO:0000256" key="1">
    <source>
        <dbReference type="ARBA" id="ARBA00004496"/>
    </source>
</evidence>
<comment type="similarity">
    <text evidence="10">Belongs to the class I-like SAM-binding methyltransferase superfamily. TRM11 methyltransferase family.</text>
</comment>
<dbReference type="KEGG" id="ngr:NAEGRDRAFT_30617"/>
<evidence type="ECO:0000313" key="15">
    <source>
        <dbReference type="Proteomes" id="UP000006671"/>
    </source>
</evidence>
<accession>D2V2S8</accession>
<dbReference type="eggNOG" id="KOG2671">
    <property type="taxonomic scope" value="Eukaryota"/>
</dbReference>
<feature type="compositionally biased region" description="Basic and acidic residues" evidence="11">
    <location>
        <begin position="437"/>
        <end position="455"/>
    </location>
</feature>
<dbReference type="GO" id="GO:0043527">
    <property type="term" value="C:tRNA methyltransferase complex"/>
    <property type="evidence" value="ECO:0007669"/>
    <property type="project" value="UniProtKB-ARBA"/>
</dbReference>
<feature type="domain" description="Ribosomal RNA large subunit methyltransferase K/L-like methyltransferase" evidence="12">
    <location>
        <begin position="196"/>
        <end position="330"/>
    </location>
</feature>
<dbReference type="GO" id="GO:0000049">
    <property type="term" value="F:tRNA binding"/>
    <property type="evidence" value="ECO:0007669"/>
    <property type="project" value="UniProtKB-UniRule"/>
</dbReference>
<keyword evidence="6 10" id="KW-0949">S-adenosyl-L-methionine</keyword>
<reference evidence="14 15" key="1">
    <citation type="journal article" date="2010" name="Cell">
        <title>The genome of Naegleria gruberi illuminates early eukaryotic versatility.</title>
        <authorList>
            <person name="Fritz-Laylin L.K."/>
            <person name="Prochnik S.E."/>
            <person name="Ginger M.L."/>
            <person name="Dacks J.B."/>
            <person name="Carpenter M.L."/>
            <person name="Field M.C."/>
            <person name="Kuo A."/>
            <person name="Paredez A."/>
            <person name="Chapman J."/>
            <person name="Pham J."/>
            <person name="Shu S."/>
            <person name="Neupane R."/>
            <person name="Cipriano M."/>
            <person name="Mancuso J."/>
            <person name="Tu H."/>
            <person name="Salamov A."/>
            <person name="Lindquist E."/>
            <person name="Shapiro H."/>
            <person name="Lucas S."/>
            <person name="Grigoriev I.V."/>
            <person name="Cande W.Z."/>
            <person name="Fulton C."/>
            <person name="Rokhsar D.S."/>
            <person name="Dawson S.C."/>
        </authorList>
    </citation>
    <scope>NUCLEOTIDE SEQUENCE [LARGE SCALE GENOMIC DNA]</scope>
    <source>
        <strain evidence="14 15">NEG-M</strain>
    </source>
</reference>
<dbReference type="OMA" id="AFNKWSR"/>
<keyword evidence="7 10" id="KW-0819">tRNA processing</keyword>
<dbReference type="PIRSF" id="PIRSF017259">
    <property type="entry name" value="tRNA_mtfrase_TRM11"/>
    <property type="match status" value="1"/>
</dbReference>
<dbReference type="STRING" id="5762.D2V2S8"/>
<dbReference type="InterPro" id="IPR000241">
    <property type="entry name" value="RlmKL-like_Mtase"/>
</dbReference>
<dbReference type="Pfam" id="PF25904">
    <property type="entry name" value="Tmrp11_N"/>
    <property type="match status" value="1"/>
</dbReference>
<proteinExistence type="inferred from homology"/>
<dbReference type="InterPro" id="IPR029063">
    <property type="entry name" value="SAM-dependent_MTases_sf"/>
</dbReference>
<dbReference type="AlphaFoldDB" id="D2V2S8"/>
<evidence type="ECO:0000256" key="11">
    <source>
        <dbReference type="SAM" id="MobiDB-lite"/>
    </source>
</evidence>
<dbReference type="InParanoid" id="D2V2S8"/>
<evidence type="ECO:0000256" key="4">
    <source>
        <dbReference type="ARBA" id="ARBA00022603"/>
    </source>
</evidence>
<dbReference type="RefSeq" id="XP_002681694.1">
    <property type="nucleotide sequence ID" value="XM_002681648.1"/>
</dbReference>
<dbReference type="SUPFAM" id="SSF53335">
    <property type="entry name" value="S-adenosyl-L-methionine-dependent methyltransferases"/>
    <property type="match status" value="1"/>
</dbReference>
<comment type="subcellular location">
    <subcellularLocation>
        <location evidence="1">Cytoplasm</location>
    </subcellularLocation>
</comment>
<keyword evidence="4 10" id="KW-0489">Methyltransferase</keyword>
<dbReference type="InterPro" id="IPR002052">
    <property type="entry name" value="DNA_methylase_N6_adenine_CS"/>
</dbReference>
<dbReference type="Gene3D" id="3.40.50.150">
    <property type="entry name" value="Vaccinia Virus protein VP39"/>
    <property type="match status" value="1"/>
</dbReference>
<keyword evidence="5 10" id="KW-0808">Transferase</keyword>
<evidence type="ECO:0000313" key="14">
    <source>
        <dbReference type="EMBL" id="EFC48950.1"/>
    </source>
</evidence>
<dbReference type="GO" id="GO:0032259">
    <property type="term" value="P:methylation"/>
    <property type="evidence" value="ECO:0007669"/>
    <property type="project" value="UniProtKB-UniRule"/>
</dbReference>
<dbReference type="VEuPathDB" id="AmoebaDB:NAEGRDRAFT_30617"/>
<dbReference type="InterPro" id="IPR016691">
    <property type="entry name" value="TRMT11"/>
</dbReference>
<evidence type="ECO:0000256" key="6">
    <source>
        <dbReference type="ARBA" id="ARBA00022691"/>
    </source>
</evidence>
<evidence type="ECO:0000256" key="9">
    <source>
        <dbReference type="ARBA" id="ARBA00066937"/>
    </source>
</evidence>
<evidence type="ECO:0000256" key="10">
    <source>
        <dbReference type="PROSITE-ProRule" id="PRU00959"/>
    </source>
</evidence>
<keyword evidence="8 10" id="KW-0694">RNA-binding</keyword>
<gene>
    <name evidence="14" type="ORF">NAEGRDRAFT_30617</name>
</gene>
<dbReference type="Pfam" id="PF01170">
    <property type="entry name" value="UPF0020"/>
    <property type="match status" value="1"/>
</dbReference>
<keyword evidence="15" id="KW-1185">Reference proteome</keyword>
<dbReference type="PANTHER" id="PTHR13370:SF3">
    <property type="entry name" value="TRNA (GUANINE(10)-N2)-METHYLTRANSFERASE HOMOLOG"/>
    <property type="match status" value="1"/>
</dbReference>
<dbReference type="OrthoDB" id="333024at2759"/>
<dbReference type="PANTHER" id="PTHR13370">
    <property type="entry name" value="RNA METHYLASE-RELATED"/>
    <property type="match status" value="1"/>
</dbReference>
<sequence>MPRYLVRFFNDYAAFRLPDLECSAHSFSIPLSHCGKLEDDEVFYFVDYPSEEDAKKAVSRSVLIQGIYEVWGSGSSAEECIDQTGKYCTENAQHVSSILHDSSSYCITVENYGCRWTKKQKIDLMKSFNTIPWKGRVNLETPDTDFFIFQDFRNSSIPGFKKEGNEQETLVLKQVYFTRKLGEGSRHLITDYDLKKRKYIGTTSMCATLSFLSANCALANRKSLIYDPFVGTGSLIVSIAHYGAHVIGSDLDIRVVRGKNFRQKGNIESETNIQSNFDDYGLTNKAGLELLRVDLSQSHVWKPQNKSHAPKPIFDAIVCDPPYGNREGPRKIGRNKPLAEDSLARVKENYIAGTVPYDVKEMYDDLLEFAARSIVTKGRIVMWFFVNNDEYCEEILPSHRCFKLLYNSIDPLTKKYHRRLLTFEKFCDYFEPPTASNKHDLSDVAESENKRIKQE</sequence>
<dbReference type="EC" id="2.1.1.214" evidence="9"/>
<dbReference type="FunCoup" id="D2V2S8">
    <property type="interactions" value="562"/>
</dbReference>
<name>D2V2S8_NAEGR</name>
<evidence type="ECO:0000256" key="5">
    <source>
        <dbReference type="ARBA" id="ARBA00022679"/>
    </source>
</evidence>
<evidence type="ECO:0000259" key="13">
    <source>
        <dbReference type="Pfam" id="PF25904"/>
    </source>
</evidence>
<dbReference type="InterPro" id="IPR059073">
    <property type="entry name" value="TRMT11_N"/>
</dbReference>
<dbReference type="PROSITE" id="PS51627">
    <property type="entry name" value="SAM_MT_TRM11"/>
    <property type="match status" value="1"/>
</dbReference>
<protein>
    <recommendedName>
        <fullName evidence="9">tRNA (guanine(10)-N(2))-methyltransferase</fullName>
        <ecNumber evidence="9">2.1.1.214</ecNumber>
    </recommendedName>
</protein>
<keyword evidence="3 10" id="KW-0820">tRNA-binding</keyword>
<dbReference type="Proteomes" id="UP000006671">
    <property type="component" value="Unassembled WGS sequence"/>
</dbReference>
<evidence type="ECO:0000256" key="8">
    <source>
        <dbReference type="ARBA" id="ARBA00022884"/>
    </source>
</evidence>
<dbReference type="GO" id="GO:0160102">
    <property type="term" value="F:tRNA (guanine(10)-N2)-methyltransferase activity"/>
    <property type="evidence" value="ECO:0007669"/>
    <property type="project" value="UniProtKB-EC"/>
</dbReference>
<evidence type="ECO:0000256" key="7">
    <source>
        <dbReference type="ARBA" id="ARBA00022694"/>
    </source>
</evidence>
<dbReference type="GeneID" id="8855102"/>
<dbReference type="EMBL" id="GG738849">
    <property type="protein sequence ID" value="EFC48950.1"/>
    <property type="molecule type" value="Genomic_DNA"/>
</dbReference>
<feature type="domain" description="tRNA (guanine(10)-N(2))-methyltransferase TRMT11 N-terminal" evidence="13">
    <location>
        <begin position="3"/>
        <end position="186"/>
    </location>
</feature>
<evidence type="ECO:0000259" key="12">
    <source>
        <dbReference type="Pfam" id="PF01170"/>
    </source>
</evidence>
<evidence type="ECO:0000256" key="3">
    <source>
        <dbReference type="ARBA" id="ARBA00022555"/>
    </source>
</evidence>